<keyword evidence="8" id="KW-1185">Reference proteome</keyword>
<comment type="similarity">
    <text evidence="5">Belongs to the class I-like SAM-binding methyltransferase superfamily. C5-methyltransferase family.</text>
</comment>
<reference evidence="7 8" key="1">
    <citation type="submission" date="2020-01" db="EMBL/GenBank/DDBJ databases">
        <authorList>
            <consortium name="DOE Joint Genome Institute"/>
            <person name="Haridas S."/>
            <person name="Albert R."/>
            <person name="Binder M."/>
            <person name="Bloem J."/>
            <person name="Labutti K."/>
            <person name="Salamov A."/>
            <person name="Andreopoulos B."/>
            <person name="Baker S.E."/>
            <person name="Barry K."/>
            <person name="Bills G."/>
            <person name="Bluhm B.H."/>
            <person name="Cannon C."/>
            <person name="Castanera R."/>
            <person name="Culley D.E."/>
            <person name="Daum C."/>
            <person name="Ezra D."/>
            <person name="Gonzalez J.B."/>
            <person name="Henrissat B."/>
            <person name="Kuo A."/>
            <person name="Liang C."/>
            <person name="Lipzen A."/>
            <person name="Lutzoni F."/>
            <person name="Magnuson J."/>
            <person name="Mondo S."/>
            <person name="Nolan M."/>
            <person name="Ohm R."/>
            <person name="Pangilinan J."/>
            <person name="Park H.-J.H."/>
            <person name="Ramirez L."/>
            <person name="Alfaro M."/>
            <person name="Sun H."/>
            <person name="Tritt A."/>
            <person name="Yoshinaga Y."/>
            <person name="Zwiers L.-H.L."/>
            <person name="Turgeon B.G."/>
            <person name="Goodwin S.B."/>
            <person name="Spatafora J.W."/>
            <person name="Crous P.W."/>
            <person name="Grigoriev I.V."/>
        </authorList>
    </citation>
    <scope>NUCLEOTIDE SEQUENCE [LARGE SCALE GENOMIC DNA]</scope>
    <source>
        <strain evidence="7 8">CBS 611.86</strain>
    </source>
</reference>
<keyword evidence="4 5" id="KW-0949">S-adenosyl-L-methionine</keyword>
<evidence type="ECO:0000256" key="6">
    <source>
        <dbReference type="SAM" id="MobiDB-lite"/>
    </source>
</evidence>
<dbReference type="GO" id="GO:0032259">
    <property type="term" value="P:methylation"/>
    <property type="evidence" value="ECO:0007669"/>
    <property type="project" value="UniProtKB-KW"/>
</dbReference>
<dbReference type="Pfam" id="PF00145">
    <property type="entry name" value="DNA_methylase"/>
    <property type="match status" value="2"/>
</dbReference>
<dbReference type="PRINTS" id="PR00105">
    <property type="entry name" value="C5METTRFRASE"/>
</dbReference>
<name>A0A7C8MBQ6_9PLEO</name>
<keyword evidence="3 5" id="KW-0808">Transferase</keyword>
<protein>
    <recommendedName>
        <fullName evidence="1">DNA (cytosine-5-)-methyltransferase</fullName>
        <ecNumber evidence="1">2.1.1.37</ecNumber>
    </recommendedName>
</protein>
<dbReference type="EC" id="2.1.1.37" evidence="1"/>
<evidence type="ECO:0000313" key="8">
    <source>
        <dbReference type="Proteomes" id="UP000481861"/>
    </source>
</evidence>
<evidence type="ECO:0000313" key="7">
    <source>
        <dbReference type="EMBL" id="KAF2872901.1"/>
    </source>
</evidence>
<dbReference type="InterPro" id="IPR029063">
    <property type="entry name" value="SAM-dependent_MTases_sf"/>
</dbReference>
<dbReference type="Proteomes" id="UP000481861">
    <property type="component" value="Unassembled WGS sequence"/>
</dbReference>
<evidence type="ECO:0000256" key="1">
    <source>
        <dbReference type="ARBA" id="ARBA00011975"/>
    </source>
</evidence>
<dbReference type="InterPro" id="IPR001525">
    <property type="entry name" value="C5_MeTfrase"/>
</dbReference>
<dbReference type="OrthoDB" id="414133at2759"/>
<dbReference type="PROSITE" id="PS00095">
    <property type="entry name" value="C5_MTASE_2"/>
    <property type="match status" value="1"/>
</dbReference>
<feature type="active site" evidence="5">
    <location>
        <position position="386"/>
    </location>
</feature>
<dbReference type="GO" id="GO:0044027">
    <property type="term" value="P:negative regulation of gene expression via chromosomal CpG island methylation"/>
    <property type="evidence" value="ECO:0007669"/>
    <property type="project" value="TreeGrafter"/>
</dbReference>
<sequence length="789" mass="89390">MSSPSFINLAGDDDDEVIAISDTEDILDYDTDATGPDIITIEDDDAEAETETEEDIRIAINLVDDPRKYFVDEYECGDFVIKVGLTVELKDASERAPEKLHSGDFLRVKTIVQDKQTEEVKVRGYRLRRTKYHGQMLDWKLNELVMILHVRENDARSPYVQGLEDVAINDVIGVRQCLITNKSYSLLNWRHFLVPAFYMGKTKEETKRSVFHEGRLVCRWLNVLVIHKNGKPYGGVVRHMYSHEADARSRSTESSRTASIVLDEDEDVTIFNHRAMRAQGRRARGDSTETLDIFPKKERKGPNPPTKRPCYTYGDAFCGAGGASQGAVQADLHVLWGLDHDHHAIQAFAYNHPDAKTFLMNAHDFPLPGTPKNELRVDILHLSPPCNYWSPAHTVVGRNDQANYEAIYTVGAILLKLKPRVATLEQTFGLATYGEHKQNFLILLGDITKAGYDLRYEIQDMCEFGLPQRRKRLLVIAARRGTALPPFPKPTHGPGLRRYTSVADALSPLERVGHARASQEMYHNPLEKKMFNKPPYDPNTSFLKGCITTGGGENWHYSGLREYTAREYALLQTFPYKYQFSGGHSEAKKQIGNAFPPVMAQALFNVIAQTLEAFDNGFIGPEDDLVDLHAFLADKGIQLPECAPQAQAQARSLLNSGDRYKVPDRPFRYLVKDKTSLPQDTYKAKQRGLWNKDNDIEPLDRMNRNSGPRMSSGLRLFDEMDEEHGEGENRKKRKKRARINLVDDEDGPAEDDDDVVEVAAENIKKKDEMSDYEKHFWAEANGDVVVLDD</sequence>
<dbReference type="GO" id="GO:0005634">
    <property type="term" value="C:nucleus"/>
    <property type="evidence" value="ECO:0007669"/>
    <property type="project" value="TreeGrafter"/>
</dbReference>
<feature type="region of interest" description="Disordered" evidence="6">
    <location>
        <begin position="277"/>
        <end position="307"/>
    </location>
</feature>
<dbReference type="InterPro" id="IPR050390">
    <property type="entry name" value="C5-Methyltransferase"/>
</dbReference>
<proteinExistence type="inferred from homology"/>
<dbReference type="AlphaFoldDB" id="A0A7C8MBQ6"/>
<evidence type="ECO:0000256" key="2">
    <source>
        <dbReference type="ARBA" id="ARBA00022603"/>
    </source>
</evidence>
<dbReference type="Gene3D" id="3.90.120.10">
    <property type="entry name" value="DNA Methylase, subunit A, domain 2"/>
    <property type="match status" value="1"/>
</dbReference>
<dbReference type="PROSITE" id="PS51679">
    <property type="entry name" value="SAM_MT_C5"/>
    <property type="match status" value="1"/>
</dbReference>
<feature type="compositionally biased region" description="Acidic residues" evidence="6">
    <location>
        <begin position="742"/>
        <end position="753"/>
    </location>
</feature>
<evidence type="ECO:0000256" key="3">
    <source>
        <dbReference type="ARBA" id="ARBA00022679"/>
    </source>
</evidence>
<evidence type="ECO:0000256" key="5">
    <source>
        <dbReference type="PROSITE-ProRule" id="PRU01016"/>
    </source>
</evidence>
<dbReference type="GO" id="GO:0003677">
    <property type="term" value="F:DNA binding"/>
    <property type="evidence" value="ECO:0007669"/>
    <property type="project" value="TreeGrafter"/>
</dbReference>
<feature type="region of interest" description="Disordered" evidence="6">
    <location>
        <begin position="721"/>
        <end position="753"/>
    </location>
</feature>
<comment type="caution">
    <text evidence="7">The sequence shown here is derived from an EMBL/GenBank/DDBJ whole genome shotgun (WGS) entry which is preliminary data.</text>
</comment>
<dbReference type="GO" id="GO:0003886">
    <property type="term" value="F:DNA (cytosine-5-)-methyltransferase activity"/>
    <property type="evidence" value="ECO:0007669"/>
    <property type="project" value="UniProtKB-EC"/>
</dbReference>
<dbReference type="PANTHER" id="PTHR10629">
    <property type="entry name" value="CYTOSINE-SPECIFIC METHYLTRANSFERASE"/>
    <property type="match status" value="1"/>
</dbReference>
<keyword evidence="2 5" id="KW-0489">Methyltransferase</keyword>
<evidence type="ECO:0000256" key="4">
    <source>
        <dbReference type="ARBA" id="ARBA00022691"/>
    </source>
</evidence>
<dbReference type="PANTHER" id="PTHR10629:SF52">
    <property type="entry name" value="DNA (CYTOSINE-5)-METHYLTRANSFERASE 1"/>
    <property type="match status" value="1"/>
</dbReference>
<dbReference type="Gene3D" id="3.40.50.150">
    <property type="entry name" value="Vaccinia Virus protein VP39"/>
    <property type="match status" value="1"/>
</dbReference>
<dbReference type="InterPro" id="IPR031303">
    <property type="entry name" value="C5_meth_CS"/>
</dbReference>
<accession>A0A7C8MBQ6</accession>
<dbReference type="EMBL" id="JAADJZ010000008">
    <property type="protein sequence ID" value="KAF2872901.1"/>
    <property type="molecule type" value="Genomic_DNA"/>
</dbReference>
<organism evidence="7 8">
    <name type="scientific">Massariosphaeria phaeospora</name>
    <dbReference type="NCBI Taxonomy" id="100035"/>
    <lineage>
        <taxon>Eukaryota</taxon>
        <taxon>Fungi</taxon>
        <taxon>Dikarya</taxon>
        <taxon>Ascomycota</taxon>
        <taxon>Pezizomycotina</taxon>
        <taxon>Dothideomycetes</taxon>
        <taxon>Pleosporomycetidae</taxon>
        <taxon>Pleosporales</taxon>
        <taxon>Pleosporales incertae sedis</taxon>
        <taxon>Massariosphaeria</taxon>
    </lineage>
</organism>
<gene>
    <name evidence="7" type="ORF">BDV95DRAFT_359855</name>
</gene>
<dbReference type="SUPFAM" id="SSF53335">
    <property type="entry name" value="S-adenosyl-L-methionine-dependent methyltransferases"/>
    <property type="match status" value="1"/>
</dbReference>